<reference evidence="9 10" key="1">
    <citation type="journal article" date="2015" name="Genome Biol. Evol.">
        <title>Comparative Genomics of a Bacterivorous Green Alga Reveals Evolutionary Causalities and Consequences of Phago-Mixotrophic Mode of Nutrition.</title>
        <authorList>
            <person name="Burns J.A."/>
            <person name="Paasch A."/>
            <person name="Narechania A."/>
            <person name="Kim E."/>
        </authorList>
    </citation>
    <scope>NUCLEOTIDE SEQUENCE [LARGE SCALE GENOMIC DNA]</scope>
    <source>
        <strain evidence="9 10">PLY_AMNH</strain>
    </source>
</reference>
<organism evidence="9 10">
    <name type="scientific">Cymbomonas tetramitiformis</name>
    <dbReference type="NCBI Taxonomy" id="36881"/>
    <lineage>
        <taxon>Eukaryota</taxon>
        <taxon>Viridiplantae</taxon>
        <taxon>Chlorophyta</taxon>
        <taxon>Pyramimonadophyceae</taxon>
        <taxon>Pyramimonadales</taxon>
        <taxon>Pyramimonadaceae</taxon>
        <taxon>Cymbomonas</taxon>
    </lineage>
</organism>
<comment type="similarity">
    <text evidence="2 5">Belongs to the peptidase M14 family.</text>
</comment>
<comment type="cofactor">
    <cofactor evidence="1">
        <name>Zn(2+)</name>
        <dbReference type="ChEBI" id="CHEBI:29105"/>
    </cofactor>
</comment>
<dbReference type="InterPro" id="IPR000834">
    <property type="entry name" value="Peptidase_M14"/>
</dbReference>
<dbReference type="Gene3D" id="3.40.630.10">
    <property type="entry name" value="Zn peptidases"/>
    <property type="match status" value="1"/>
</dbReference>
<dbReference type="InterPro" id="IPR016024">
    <property type="entry name" value="ARM-type_fold"/>
</dbReference>
<comment type="catalytic activity">
    <reaction evidence="3">
        <text>C-terminal L-alpha-aminoacyl-L-glutamyl-L-glutamyl-[tubulin] + H2O = C-terminal L-alpha-aminoacyl-L-glutamyl-[tubulin] + L-glutamate</text>
        <dbReference type="Rhea" id="RHEA:63792"/>
        <dbReference type="Rhea" id="RHEA-COMP:16435"/>
        <dbReference type="Rhea" id="RHEA-COMP:16436"/>
        <dbReference type="ChEBI" id="CHEBI:15377"/>
        <dbReference type="ChEBI" id="CHEBI:29985"/>
        <dbReference type="ChEBI" id="CHEBI:149555"/>
        <dbReference type="ChEBI" id="CHEBI:149556"/>
        <dbReference type="EC" id="3.4.17.24"/>
    </reaction>
    <physiologicalReaction direction="left-to-right" evidence="3">
        <dbReference type="Rhea" id="RHEA:63793"/>
    </physiologicalReaction>
</comment>
<dbReference type="GO" id="GO:0004181">
    <property type="term" value="F:metallocarboxypeptidase activity"/>
    <property type="evidence" value="ECO:0007669"/>
    <property type="project" value="InterPro"/>
</dbReference>
<accession>A0AAE0LF99</accession>
<proteinExistence type="inferred from homology"/>
<dbReference type="PROSITE" id="PS50206">
    <property type="entry name" value="RHODANESE_3"/>
    <property type="match status" value="1"/>
</dbReference>
<dbReference type="Proteomes" id="UP001190700">
    <property type="component" value="Unassembled WGS sequence"/>
</dbReference>
<comment type="caution">
    <text evidence="9">The sequence shown here is derived from an EMBL/GenBank/DDBJ whole genome shotgun (WGS) entry which is preliminary data.</text>
</comment>
<evidence type="ECO:0000256" key="2">
    <source>
        <dbReference type="ARBA" id="ARBA00005988"/>
    </source>
</evidence>
<dbReference type="InterPro" id="IPR001763">
    <property type="entry name" value="Rhodanese-like_dom"/>
</dbReference>
<protein>
    <recommendedName>
        <fullName evidence="4">tubulin-glutamate carboxypeptidase</fullName>
        <ecNumber evidence="4">3.4.17.24</ecNumber>
    </recommendedName>
</protein>
<dbReference type="GO" id="GO:0006508">
    <property type="term" value="P:proteolysis"/>
    <property type="evidence" value="ECO:0007669"/>
    <property type="project" value="InterPro"/>
</dbReference>
<feature type="compositionally biased region" description="Gly residues" evidence="6">
    <location>
        <begin position="659"/>
        <end position="669"/>
    </location>
</feature>
<dbReference type="Pfam" id="PF00246">
    <property type="entry name" value="Peptidase_M14"/>
    <property type="match status" value="1"/>
</dbReference>
<dbReference type="SUPFAM" id="SSF48371">
    <property type="entry name" value="ARM repeat"/>
    <property type="match status" value="1"/>
</dbReference>
<dbReference type="SUPFAM" id="SSF53187">
    <property type="entry name" value="Zn-dependent exopeptidases"/>
    <property type="match status" value="1"/>
</dbReference>
<feature type="domain" description="Rhodanese" evidence="7">
    <location>
        <begin position="616"/>
        <end position="631"/>
    </location>
</feature>
<evidence type="ECO:0000313" key="10">
    <source>
        <dbReference type="Proteomes" id="UP001190700"/>
    </source>
</evidence>
<evidence type="ECO:0000259" key="7">
    <source>
        <dbReference type="PROSITE" id="PS50206"/>
    </source>
</evidence>
<dbReference type="InterPro" id="IPR050821">
    <property type="entry name" value="Cytosolic_carboxypeptidase"/>
</dbReference>
<keyword evidence="10" id="KW-1185">Reference proteome</keyword>
<dbReference type="EMBL" id="LGRX02003077">
    <property type="protein sequence ID" value="KAK3283007.1"/>
    <property type="molecule type" value="Genomic_DNA"/>
</dbReference>
<feature type="region of interest" description="Disordered" evidence="6">
    <location>
        <begin position="640"/>
        <end position="673"/>
    </location>
</feature>
<dbReference type="PROSITE" id="PS52035">
    <property type="entry name" value="PEPTIDASE_M14"/>
    <property type="match status" value="1"/>
</dbReference>
<evidence type="ECO:0000256" key="5">
    <source>
        <dbReference type="PROSITE-ProRule" id="PRU01379"/>
    </source>
</evidence>
<evidence type="ECO:0000313" key="9">
    <source>
        <dbReference type="EMBL" id="KAK3283007.1"/>
    </source>
</evidence>
<dbReference type="AlphaFoldDB" id="A0AAE0LF99"/>
<gene>
    <name evidence="9" type="ORF">CYMTET_9280</name>
</gene>
<name>A0AAE0LF99_9CHLO</name>
<evidence type="ECO:0000256" key="6">
    <source>
        <dbReference type="SAM" id="MobiDB-lite"/>
    </source>
</evidence>
<feature type="region of interest" description="Disordered" evidence="6">
    <location>
        <begin position="1032"/>
        <end position="1054"/>
    </location>
</feature>
<feature type="compositionally biased region" description="Polar residues" evidence="6">
    <location>
        <begin position="1032"/>
        <end position="1043"/>
    </location>
</feature>
<dbReference type="EC" id="3.4.17.24" evidence="4"/>
<dbReference type="GO" id="GO:0008270">
    <property type="term" value="F:zinc ion binding"/>
    <property type="evidence" value="ECO:0007669"/>
    <property type="project" value="InterPro"/>
</dbReference>
<feature type="active site" description="Proton donor/acceptor" evidence="5">
    <location>
        <position position="969"/>
    </location>
</feature>
<dbReference type="PANTHER" id="PTHR12756:SF11">
    <property type="entry name" value="CYTOSOLIC CARBOXYPEPTIDASE 1"/>
    <property type="match status" value="1"/>
</dbReference>
<evidence type="ECO:0000259" key="8">
    <source>
        <dbReference type="PROSITE" id="PS52035"/>
    </source>
</evidence>
<dbReference type="Gene3D" id="2.60.40.3120">
    <property type="match status" value="1"/>
</dbReference>
<dbReference type="Gene3D" id="1.25.10.10">
    <property type="entry name" value="Leucine-rich Repeat Variant"/>
    <property type="match status" value="1"/>
</dbReference>
<evidence type="ECO:0000256" key="4">
    <source>
        <dbReference type="ARBA" id="ARBA00026108"/>
    </source>
</evidence>
<evidence type="ECO:0000256" key="3">
    <source>
        <dbReference type="ARBA" id="ARBA00024524"/>
    </source>
</evidence>
<feature type="region of interest" description="Disordered" evidence="6">
    <location>
        <begin position="376"/>
        <end position="419"/>
    </location>
</feature>
<feature type="compositionally biased region" description="Acidic residues" evidence="6">
    <location>
        <begin position="1044"/>
        <end position="1054"/>
    </location>
</feature>
<sequence>MAAMTSLGGATSQDLESAIQTCRDLQHLAKSASANGGTVPNGVKIVSGLLLQHIQSADLVQVASQSLASVLTGVPHAPALLRLEGGVKACVAALQNHHERSKVAAPIVKVLARLCSNSAMTAVAFVKEKHSMDSLLRAIGAHLADHTVVAPACDLLVGLSRHEKCARLIPASDVAYTLRDVMVGYLGRWDVCSASLRVLKNLSKCEETRLLLLRSTECTKLLLGVSRILARLPERRKLFKRAYRTLWLLFQSLLPPLPYPDVRADRDVSDEPAEQPLPDEEMERALFPESNLGSAPPEPDAYSPEDEFVTRVRACVVDGKFIPDQAAAERSGQNPAMEGYHSDGDVLVARAMLHELERIMHPSRVRFEVVYDDNEGPLVSRPLTVPSSPAGSRPCSRSGETPPLWESEGSKPSTPDLAELGASADRGALRSRPPSFGRRAVTTAGLGGRISDHAISGVGSSGGGVSPGRRLSGGGVGTVTEMAAAAIATATALEGRSRGSGTGVKAATPAETPPLIFESRFESGNLRQAVRVYDREYDLHLAPDCNDPEGRCQWFFLSLQGAVAGLPYKFNVVNLGKKDSLYNMGLRPLLCYRDQTPRAEDTGNSASGALQTPVGEGGWKEWLRAGEDVCYYPAPYRTHPGMGRGGTQPRSHRRRRGSVKGGNKGGGGTDDGEGRKGVGSGLYGCTFTLQLETSGLYYLCMCYPYTYTDLQTYIRNMLFSRGATSLRSGRQMVDICRRSILCKTLKGHRVDALTITDFASLADLTSSEAPGLYGVDRPYVVISARVHPGETNASWMMKGILDFLLSDSPLAERLRCTYVFKCVPMLNPDGVINGSYRCSLAGVDLNRCWGNPNKKRHPPIHYCKRMIDRVARSGRLVLFCDLHGHSRKEDVFVYGCEPYRGREVDRDCIDPREEAEARARVRLLPYLIARQNPCFVLPKCSFKVSKSKLGTGRVVVCRELGVPNSYTIEASLAGASYSGRHMTARDFEEMGHAFCRALADATDAIEKGEETEMELLADIDSACGVGLAAATGRQQEATGGDSEQQLDSDESGED</sequence>
<dbReference type="InterPro" id="IPR011989">
    <property type="entry name" value="ARM-like"/>
</dbReference>
<dbReference type="PANTHER" id="PTHR12756">
    <property type="entry name" value="CYTOSOLIC CARBOXYPEPTIDASE"/>
    <property type="match status" value="1"/>
</dbReference>
<feature type="domain" description="Peptidase M14" evidence="8">
    <location>
        <begin position="703"/>
        <end position="1002"/>
    </location>
</feature>
<evidence type="ECO:0000256" key="1">
    <source>
        <dbReference type="ARBA" id="ARBA00001947"/>
    </source>
</evidence>